<reference evidence="1 2" key="1">
    <citation type="submission" date="2013-09" db="EMBL/GenBank/DDBJ databases">
        <title>Corchorus capsularis genome sequencing.</title>
        <authorList>
            <person name="Alam M."/>
            <person name="Haque M.S."/>
            <person name="Islam M.S."/>
            <person name="Emdad E.M."/>
            <person name="Islam M.M."/>
            <person name="Ahmed B."/>
            <person name="Halim A."/>
            <person name="Hossen Q.M.M."/>
            <person name="Hossain M.Z."/>
            <person name="Ahmed R."/>
            <person name="Khan M.M."/>
            <person name="Islam R."/>
            <person name="Rashid M.M."/>
            <person name="Khan S.A."/>
            <person name="Rahman M.S."/>
            <person name="Alam M."/>
        </authorList>
    </citation>
    <scope>NUCLEOTIDE SEQUENCE [LARGE SCALE GENOMIC DNA]</scope>
    <source>
        <strain evidence="2">cv. CVL-1</strain>
        <tissue evidence="1">Whole seedling</tissue>
    </source>
</reference>
<dbReference type="Proteomes" id="UP000188268">
    <property type="component" value="Unassembled WGS sequence"/>
</dbReference>
<evidence type="ECO:0000313" key="2">
    <source>
        <dbReference type="Proteomes" id="UP000188268"/>
    </source>
</evidence>
<sequence>ARFLQDRDKKEIPELLQQIQPYPLAL</sequence>
<gene>
    <name evidence="1" type="ORF">CCACVL1_16047</name>
</gene>
<dbReference type="EMBL" id="AWWV01010962">
    <property type="protein sequence ID" value="OMO75773.1"/>
    <property type="molecule type" value="Genomic_DNA"/>
</dbReference>
<dbReference type="Gramene" id="OMO75773">
    <property type="protein sequence ID" value="OMO75773"/>
    <property type="gene ID" value="CCACVL1_16047"/>
</dbReference>
<dbReference type="AlphaFoldDB" id="A0A1R3HZK8"/>
<comment type="caution">
    <text evidence="1">The sequence shown here is derived from an EMBL/GenBank/DDBJ whole genome shotgun (WGS) entry which is preliminary data.</text>
</comment>
<organism evidence="1 2">
    <name type="scientific">Corchorus capsularis</name>
    <name type="common">Jute</name>
    <dbReference type="NCBI Taxonomy" id="210143"/>
    <lineage>
        <taxon>Eukaryota</taxon>
        <taxon>Viridiplantae</taxon>
        <taxon>Streptophyta</taxon>
        <taxon>Embryophyta</taxon>
        <taxon>Tracheophyta</taxon>
        <taxon>Spermatophyta</taxon>
        <taxon>Magnoliopsida</taxon>
        <taxon>eudicotyledons</taxon>
        <taxon>Gunneridae</taxon>
        <taxon>Pentapetalae</taxon>
        <taxon>rosids</taxon>
        <taxon>malvids</taxon>
        <taxon>Malvales</taxon>
        <taxon>Malvaceae</taxon>
        <taxon>Grewioideae</taxon>
        <taxon>Apeibeae</taxon>
        <taxon>Corchorus</taxon>
    </lineage>
</organism>
<accession>A0A1R3HZK8</accession>
<feature type="non-terminal residue" evidence="1">
    <location>
        <position position="1"/>
    </location>
</feature>
<name>A0A1R3HZK8_COCAP</name>
<keyword evidence="2" id="KW-1185">Reference proteome</keyword>
<protein>
    <submittedName>
        <fullName evidence="1">Uncharacterized protein</fullName>
    </submittedName>
</protein>
<proteinExistence type="predicted"/>
<evidence type="ECO:0000313" key="1">
    <source>
        <dbReference type="EMBL" id="OMO75773.1"/>
    </source>
</evidence>